<evidence type="ECO:0000313" key="2">
    <source>
        <dbReference type="Proteomes" id="UP000324222"/>
    </source>
</evidence>
<keyword evidence="2" id="KW-1185">Reference proteome</keyword>
<protein>
    <submittedName>
        <fullName evidence="1">Uncharacterized protein</fullName>
    </submittedName>
</protein>
<comment type="caution">
    <text evidence="1">The sequence shown here is derived from an EMBL/GenBank/DDBJ whole genome shotgun (WGS) entry which is preliminary data.</text>
</comment>
<organism evidence="1 2">
    <name type="scientific">Portunus trituberculatus</name>
    <name type="common">Swimming crab</name>
    <name type="synonym">Neptunus trituberculatus</name>
    <dbReference type="NCBI Taxonomy" id="210409"/>
    <lineage>
        <taxon>Eukaryota</taxon>
        <taxon>Metazoa</taxon>
        <taxon>Ecdysozoa</taxon>
        <taxon>Arthropoda</taxon>
        <taxon>Crustacea</taxon>
        <taxon>Multicrustacea</taxon>
        <taxon>Malacostraca</taxon>
        <taxon>Eumalacostraca</taxon>
        <taxon>Eucarida</taxon>
        <taxon>Decapoda</taxon>
        <taxon>Pleocyemata</taxon>
        <taxon>Brachyura</taxon>
        <taxon>Eubrachyura</taxon>
        <taxon>Portunoidea</taxon>
        <taxon>Portunidae</taxon>
        <taxon>Portuninae</taxon>
        <taxon>Portunus</taxon>
    </lineage>
</organism>
<proteinExistence type="predicted"/>
<name>A0A5B7I9H4_PORTR</name>
<dbReference type="Proteomes" id="UP000324222">
    <property type="component" value="Unassembled WGS sequence"/>
</dbReference>
<evidence type="ECO:0000313" key="1">
    <source>
        <dbReference type="EMBL" id="MPC78953.1"/>
    </source>
</evidence>
<accession>A0A5B7I9H4</accession>
<gene>
    <name evidence="1" type="ORF">E2C01_073462</name>
</gene>
<reference evidence="1 2" key="1">
    <citation type="submission" date="2019-05" db="EMBL/GenBank/DDBJ databases">
        <title>Another draft genome of Portunus trituberculatus and its Hox gene families provides insights of decapod evolution.</title>
        <authorList>
            <person name="Jeong J.-H."/>
            <person name="Song I."/>
            <person name="Kim S."/>
            <person name="Choi T."/>
            <person name="Kim D."/>
            <person name="Ryu S."/>
            <person name="Kim W."/>
        </authorList>
    </citation>
    <scope>NUCLEOTIDE SEQUENCE [LARGE SCALE GENOMIC DNA]</scope>
    <source>
        <tissue evidence="1">Muscle</tissue>
    </source>
</reference>
<dbReference type="EMBL" id="VSRR010049800">
    <property type="protein sequence ID" value="MPC78953.1"/>
    <property type="molecule type" value="Genomic_DNA"/>
</dbReference>
<dbReference type="AlphaFoldDB" id="A0A5B7I9H4"/>
<sequence length="96" mass="10478">MKITLDIYVKWTILTHKWPVPAVDDKRGIAGVYVSCIGLQYVKYETIIAEVGLGHATNALPIQVTLFKVSVQAIFFAEEVSLPSLDGLGCAALWTA</sequence>